<keyword evidence="8" id="KW-1185">Reference proteome</keyword>
<keyword evidence="3 6" id="KW-0812">Transmembrane</keyword>
<sequence>MSLLKPVFARFFGEAFFDKSAQLAYYLMLSLFPFLLFVVGLVSFLPFTSGDVLDLIRPFAPAETYDLIRKNVVGIFDDGGLKLASISFLAAFWLASMSVQSLVRSLNDALEVTRKVPFWRGLLQDFGFTIGMMVILPTSLLVPVAEKLTRRFINHFTIVADFVMDYSWIWFLFRWGLGSLFLLVFFILLYRMLPSVRLTVRQVLPGSLFATIAWQVVSEFFSYYAEFGSYDRLYGQLAGIIVLMTWFYLSAVVLMLGGLMNAERMRQKKEDKILKPEKIKQETVR</sequence>
<evidence type="ECO:0000256" key="1">
    <source>
        <dbReference type="ARBA" id="ARBA00004651"/>
    </source>
</evidence>
<keyword evidence="4 6" id="KW-1133">Transmembrane helix</keyword>
<dbReference type="Proteomes" id="UP001243286">
    <property type="component" value="Unassembled WGS sequence"/>
</dbReference>
<feature type="transmembrane region" description="Helical" evidence="6">
    <location>
        <begin position="126"/>
        <end position="145"/>
    </location>
</feature>
<feature type="transmembrane region" description="Helical" evidence="6">
    <location>
        <begin position="175"/>
        <end position="193"/>
    </location>
</feature>
<gene>
    <name evidence="7" type="ORF">QK289_10505</name>
</gene>
<organism evidence="7 8">
    <name type="scientific">Exiguobacterium antarcticum</name>
    <dbReference type="NCBI Taxonomy" id="132920"/>
    <lineage>
        <taxon>Bacteria</taxon>
        <taxon>Bacillati</taxon>
        <taxon>Bacillota</taxon>
        <taxon>Bacilli</taxon>
        <taxon>Bacillales</taxon>
        <taxon>Bacillales Family XII. Incertae Sedis</taxon>
        <taxon>Exiguobacterium</taxon>
    </lineage>
</organism>
<dbReference type="RefSeq" id="WP_014969357.1">
    <property type="nucleotide sequence ID" value="NZ_JANJYY010000087.1"/>
</dbReference>
<evidence type="ECO:0000256" key="6">
    <source>
        <dbReference type="SAM" id="Phobius"/>
    </source>
</evidence>
<dbReference type="PIRSF" id="PIRSF035875">
    <property type="entry name" value="RNase_BN"/>
    <property type="match status" value="1"/>
</dbReference>
<reference evidence="7 8" key="1">
    <citation type="submission" date="2023-04" db="EMBL/GenBank/DDBJ databases">
        <title>Antarctic isolates genomes.</title>
        <authorList>
            <person name="Dimov S.G."/>
        </authorList>
    </citation>
    <scope>NUCLEOTIDE SEQUENCE [LARGE SCALE GENOMIC DNA]</scope>
    <source>
        <strain evidence="7 8">AL19</strain>
    </source>
</reference>
<evidence type="ECO:0000313" key="7">
    <source>
        <dbReference type="EMBL" id="MDI3235440.1"/>
    </source>
</evidence>
<evidence type="ECO:0000313" key="8">
    <source>
        <dbReference type="Proteomes" id="UP001243286"/>
    </source>
</evidence>
<keyword evidence="5 6" id="KW-0472">Membrane</keyword>
<feature type="transmembrane region" description="Helical" evidence="6">
    <location>
        <begin position="205"/>
        <end position="225"/>
    </location>
</feature>
<evidence type="ECO:0000256" key="3">
    <source>
        <dbReference type="ARBA" id="ARBA00022692"/>
    </source>
</evidence>
<feature type="transmembrane region" description="Helical" evidence="6">
    <location>
        <begin position="23"/>
        <end position="47"/>
    </location>
</feature>
<feature type="transmembrane region" description="Helical" evidence="6">
    <location>
        <begin position="86"/>
        <end position="106"/>
    </location>
</feature>
<accession>A0ABT6R3A7</accession>
<evidence type="ECO:0000256" key="5">
    <source>
        <dbReference type="ARBA" id="ARBA00023136"/>
    </source>
</evidence>
<protein>
    <submittedName>
        <fullName evidence="7">YihY/virulence factor BrkB family protein</fullName>
    </submittedName>
</protein>
<dbReference type="InterPro" id="IPR017039">
    <property type="entry name" value="Virul_fac_BrkB"/>
</dbReference>
<comment type="subcellular location">
    <subcellularLocation>
        <location evidence="1">Cell membrane</location>
        <topology evidence="1">Multi-pass membrane protein</topology>
    </subcellularLocation>
</comment>
<evidence type="ECO:0000256" key="4">
    <source>
        <dbReference type="ARBA" id="ARBA00022989"/>
    </source>
</evidence>
<dbReference type="PANTHER" id="PTHR30213:SF0">
    <property type="entry name" value="UPF0761 MEMBRANE PROTEIN YIHY"/>
    <property type="match status" value="1"/>
</dbReference>
<evidence type="ECO:0000256" key="2">
    <source>
        <dbReference type="ARBA" id="ARBA00022475"/>
    </source>
</evidence>
<dbReference type="NCBIfam" id="TIGR00765">
    <property type="entry name" value="yihY_not_rbn"/>
    <property type="match status" value="1"/>
</dbReference>
<name>A0ABT6R3A7_9BACL</name>
<keyword evidence="2" id="KW-1003">Cell membrane</keyword>
<dbReference type="EMBL" id="JASBQV010000015">
    <property type="protein sequence ID" value="MDI3235440.1"/>
    <property type="molecule type" value="Genomic_DNA"/>
</dbReference>
<proteinExistence type="predicted"/>
<dbReference type="PANTHER" id="PTHR30213">
    <property type="entry name" value="INNER MEMBRANE PROTEIN YHJD"/>
    <property type="match status" value="1"/>
</dbReference>
<comment type="caution">
    <text evidence="7">The sequence shown here is derived from an EMBL/GenBank/DDBJ whole genome shotgun (WGS) entry which is preliminary data.</text>
</comment>
<feature type="transmembrane region" description="Helical" evidence="6">
    <location>
        <begin position="237"/>
        <end position="259"/>
    </location>
</feature>
<dbReference type="Pfam" id="PF03631">
    <property type="entry name" value="Virul_fac_BrkB"/>
    <property type="match status" value="1"/>
</dbReference>